<dbReference type="PROSITE" id="PS50977">
    <property type="entry name" value="HTH_TETR_2"/>
    <property type="match status" value="1"/>
</dbReference>
<feature type="DNA-binding region" description="H-T-H motif" evidence="2">
    <location>
        <begin position="34"/>
        <end position="53"/>
    </location>
</feature>
<evidence type="ECO:0000256" key="1">
    <source>
        <dbReference type="ARBA" id="ARBA00023125"/>
    </source>
</evidence>
<keyword evidence="1 2" id="KW-0238">DNA-binding</keyword>
<dbReference type="AlphaFoldDB" id="W5TRW0"/>
<evidence type="ECO:0000259" key="3">
    <source>
        <dbReference type="PROSITE" id="PS50977"/>
    </source>
</evidence>
<dbReference type="HOGENOM" id="CLU_069356_45_1_11"/>
<name>W5TRW0_9NOCA</name>
<dbReference type="EMBL" id="CP006850">
    <property type="protein sequence ID" value="AHH19956.1"/>
    <property type="molecule type" value="Genomic_DNA"/>
</dbReference>
<dbReference type="SUPFAM" id="SSF48498">
    <property type="entry name" value="Tetracyclin repressor-like, C-terminal domain"/>
    <property type="match status" value="1"/>
</dbReference>
<dbReference type="InterPro" id="IPR050109">
    <property type="entry name" value="HTH-type_TetR-like_transc_reg"/>
</dbReference>
<dbReference type="InterPro" id="IPR036271">
    <property type="entry name" value="Tet_transcr_reg_TetR-rel_C_sf"/>
</dbReference>
<dbReference type="STRING" id="1415166.NONO_c51720"/>
<evidence type="ECO:0000313" key="5">
    <source>
        <dbReference type="Proteomes" id="UP000019150"/>
    </source>
</evidence>
<dbReference type="GO" id="GO:0000976">
    <property type="term" value="F:transcription cis-regulatory region binding"/>
    <property type="evidence" value="ECO:0007669"/>
    <property type="project" value="TreeGrafter"/>
</dbReference>
<dbReference type="InterPro" id="IPR023772">
    <property type="entry name" value="DNA-bd_HTH_TetR-type_CS"/>
</dbReference>
<dbReference type="PANTHER" id="PTHR30055:SF226">
    <property type="entry name" value="HTH-TYPE TRANSCRIPTIONAL REGULATOR PKSA"/>
    <property type="match status" value="1"/>
</dbReference>
<dbReference type="PANTHER" id="PTHR30055">
    <property type="entry name" value="HTH-TYPE TRANSCRIPTIONAL REGULATOR RUTR"/>
    <property type="match status" value="1"/>
</dbReference>
<feature type="domain" description="HTH tetR-type" evidence="3">
    <location>
        <begin position="11"/>
        <end position="71"/>
    </location>
</feature>
<dbReference type="PROSITE" id="PS01081">
    <property type="entry name" value="HTH_TETR_1"/>
    <property type="match status" value="1"/>
</dbReference>
<gene>
    <name evidence="4" type="ORF">NONO_c51720</name>
</gene>
<reference evidence="4 5" key="1">
    <citation type="journal article" date="2014" name="Appl. Environ. Microbiol.">
        <title>Insights into the Microbial Degradation of Rubber and Gutta-Percha by Analysis of the Complete Genome of Nocardia nova SH22a.</title>
        <authorList>
            <person name="Luo Q."/>
            <person name="Hiessl S."/>
            <person name="Poehlein A."/>
            <person name="Daniel R."/>
            <person name="Steinbuchel A."/>
        </authorList>
    </citation>
    <scope>NUCLEOTIDE SEQUENCE [LARGE SCALE GENOMIC DNA]</scope>
    <source>
        <strain evidence="4">SH22a</strain>
    </source>
</reference>
<protein>
    <submittedName>
        <fullName evidence="4">Transcriptional regulator, TetR family</fullName>
    </submittedName>
</protein>
<dbReference type="InterPro" id="IPR009057">
    <property type="entry name" value="Homeodomain-like_sf"/>
</dbReference>
<dbReference type="KEGG" id="nno:NONO_c51720"/>
<dbReference type="Proteomes" id="UP000019150">
    <property type="component" value="Chromosome"/>
</dbReference>
<dbReference type="PATRIC" id="fig|1415166.3.peg.5333"/>
<dbReference type="OrthoDB" id="9812484at2"/>
<dbReference type="eggNOG" id="COG1309">
    <property type="taxonomic scope" value="Bacteria"/>
</dbReference>
<dbReference type="PRINTS" id="PR00455">
    <property type="entry name" value="HTHTETR"/>
</dbReference>
<dbReference type="InterPro" id="IPR001647">
    <property type="entry name" value="HTH_TetR"/>
</dbReference>
<evidence type="ECO:0000313" key="4">
    <source>
        <dbReference type="EMBL" id="AHH19956.1"/>
    </source>
</evidence>
<organism evidence="4 5">
    <name type="scientific">Nocardia nova SH22a</name>
    <dbReference type="NCBI Taxonomy" id="1415166"/>
    <lineage>
        <taxon>Bacteria</taxon>
        <taxon>Bacillati</taxon>
        <taxon>Actinomycetota</taxon>
        <taxon>Actinomycetes</taxon>
        <taxon>Mycobacteriales</taxon>
        <taxon>Nocardiaceae</taxon>
        <taxon>Nocardia</taxon>
    </lineage>
</organism>
<sequence length="215" mass="23765">MPTGTWDRLPEERRAAVLAAAEAEFAARGFSHGSLNTICREAGVSKGSLFQYFTDKADMYVHLAELASIRIRTAMEAEIAQLNWDDDFIGSMNRLLEKWVRYFYEHPRELAMTAAANLEHDPVARPAVRAAVNRHYLAVLRPLTETAEAAGQFRDGSDIETLLSLLLITLPHLALAPHVQGLDPVLGMADGDCAHAVASAHRRAATLLYPFQKND</sequence>
<dbReference type="Gene3D" id="1.10.357.10">
    <property type="entry name" value="Tetracycline Repressor, domain 2"/>
    <property type="match status" value="1"/>
</dbReference>
<accession>W5TRW0</accession>
<evidence type="ECO:0000256" key="2">
    <source>
        <dbReference type="PROSITE-ProRule" id="PRU00335"/>
    </source>
</evidence>
<dbReference type="Pfam" id="PF00440">
    <property type="entry name" value="TetR_N"/>
    <property type="match status" value="1"/>
</dbReference>
<dbReference type="SUPFAM" id="SSF46689">
    <property type="entry name" value="Homeodomain-like"/>
    <property type="match status" value="1"/>
</dbReference>
<dbReference type="RefSeq" id="WP_025351341.1">
    <property type="nucleotide sequence ID" value="NZ_CP006850.1"/>
</dbReference>
<proteinExistence type="predicted"/>
<dbReference type="GO" id="GO:0003700">
    <property type="term" value="F:DNA-binding transcription factor activity"/>
    <property type="evidence" value="ECO:0007669"/>
    <property type="project" value="TreeGrafter"/>
</dbReference>
<keyword evidence="5" id="KW-1185">Reference proteome</keyword>